<evidence type="ECO:0000256" key="3">
    <source>
        <dbReference type="ARBA" id="ARBA00022475"/>
    </source>
</evidence>
<keyword evidence="6 8" id="KW-1133">Transmembrane helix</keyword>
<feature type="domain" description="Amino acid permease/ SLC12A" evidence="9">
    <location>
        <begin position="10"/>
        <end position="65"/>
    </location>
</feature>
<evidence type="ECO:0000313" key="11">
    <source>
        <dbReference type="Proteomes" id="UP000001556"/>
    </source>
</evidence>
<gene>
    <name evidence="10" type="ordered locus">Dred_2632</name>
</gene>
<dbReference type="eggNOG" id="COG1113">
    <property type="taxonomic scope" value="Bacteria"/>
</dbReference>
<dbReference type="GO" id="GO:0055085">
    <property type="term" value="P:transmembrane transport"/>
    <property type="evidence" value="ECO:0007669"/>
    <property type="project" value="InterPro"/>
</dbReference>
<dbReference type="STRING" id="349161.Dred_2632"/>
<protein>
    <submittedName>
        <fullName evidence="10">Gamma-aminobutyrate permease and related permeases-like protein</fullName>
    </submittedName>
</protein>
<dbReference type="GO" id="GO:0005886">
    <property type="term" value="C:plasma membrane"/>
    <property type="evidence" value="ECO:0007669"/>
    <property type="project" value="UniProtKB-SubCell"/>
</dbReference>
<dbReference type="Proteomes" id="UP000001556">
    <property type="component" value="Chromosome"/>
</dbReference>
<name>A4J7T7_DESRM</name>
<dbReference type="GO" id="GO:0006865">
    <property type="term" value="P:amino acid transport"/>
    <property type="evidence" value="ECO:0007669"/>
    <property type="project" value="UniProtKB-KW"/>
</dbReference>
<accession>A4J7T7</accession>
<dbReference type="PANTHER" id="PTHR43495">
    <property type="entry name" value="GABA PERMEASE"/>
    <property type="match status" value="1"/>
</dbReference>
<keyword evidence="5" id="KW-0029">Amino-acid transport</keyword>
<dbReference type="AlphaFoldDB" id="A4J7T7"/>
<evidence type="ECO:0000256" key="8">
    <source>
        <dbReference type="SAM" id="Phobius"/>
    </source>
</evidence>
<dbReference type="HOGENOM" id="CLU_2069326_0_0_9"/>
<organism evidence="10 11">
    <name type="scientific">Desulforamulus reducens (strain ATCC BAA-1160 / DSM 100696 / MI-1)</name>
    <name type="common">Desulfotomaculum reducens</name>
    <dbReference type="NCBI Taxonomy" id="349161"/>
    <lineage>
        <taxon>Bacteria</taxon>
        <taxon>Bacillati</taxon>
        <taxon>Bacillota</taxon>
        <taxon>Clostridia</taxon>
        <taxon>Eubacteriales</taxon>
        <taxon>Peptococcaceae</taxon>
        <taxon>Desulforamulus</taxon>
    </lineage>
</organism>
<evidence type="ECO:0000259" key="9">
    <source>
        <dbReference type="Pfam" id="PF00324"/>
    </source>
</evidence>
<keyword evidence="3" id="KW-1003">Cell membrane</keyword>
<keyword evidence="2" id="KW-0813">Transport</keyword>
<evidence type="ECO:0000256" key="5">
    <source>
        <dbReference type="ARBA" id="ARBA00022970"/>
    </source>
</evidence>
<dbReference type="PANTHER" id="PTHR43495:SF6">
    <property type="entry name" value="THREONINE_SERINE TRANSPORTER YBXG-RELATED"/>
    <property type="match status" value="1"/>
</dbReference>
<evidence type="ECO:0000256" key="6">
    <source>
        <dbReference type="ARBA" id="ARBA00022989"/>
    </source>
</evidence>
<evidence type="ECO:0000256" key="7">
    <source>
        <dbReference type="ARBA" id="ARBA00023136"/>
    </source>
</evidence>
<dbReference type="InterPro" id="IPR004841">
    <property type="entry name" value="AA-permease/SLC12A_dom"/>
</dbReference>
<evidence type="ECO:0000256" key="4">
    <source>
        <dbReference type="ARBA" id="ARBA00022692"/>
    </source>
</evidence>
<keyword evidence="4 8" id="KW-0812">Transmembrane</keyword>
<keyword evidence="7 8" id="KW-0472">Membrane</keyword>
<evidence type="ECO:0000313" key="10">
    <source>
        <dbReference type="EMBL" id="ABO51140.1"/>
    </source>
</evidence>
<reference evidence="10 11" key="1">
    <citation type="submission" date="2007-03" db="EMBL/GenBank/DDBJ databases">
        <title>Complete sequence of Desulfotomaculum reducens MI-1.</title>
        <authorList>
            <consortium name="US DOE Joint Genome Institute"/>
            <person name="Copeland A."/>
            <person name="Lucas S."/>
            <person name="Lapidus A."/>
            <person name="Barry K."/>
            <person name="Detter J.C."/>
            <person name="Glavina del Rio T."/>
            <person name="Hammon N."/>
            <person name="Israni S."/>
            <person name="Dalin E."/>
            <person name="Tice H."/>
            <person name="Pitluck S."/>
            <person name="Sims D."/>
            <person name="Brettin T."/>
            <person name="Bruce D."/>
            <person name="Han C."/>
            <person name="Tapia R."/>
            <person name="Schmutz J."/>
            <person name="Larimer F."/>
            <person name="Land M."/>
            <person name="Hauser L."/>
            <person name="Kyrpides N."/>
            <person name="Kim E."/>
            <person name="Tebo B.M."/>
            <person name="Richardson P."/>
        </authorList>
    </citation>
    <scope>NUCLEOTIDE SEQUENCE [LARGE SCALE GENOMIC DNA]</scope>
    <source>
        <strain evidence="10 11">MI-1</strain>
    </source>
</reference>
<dbReference type="Pfam" id="PF00324">
    <property type="entry name" value="AA_permease"/>
    <property type="match status" value="1"/>
</dbReference>
<feature type="transmembrane region" description="Helical" evidence="8">
    <location>
        <begin position="34"/>
        <end position="53"/>
    </location>
</feature>
<sequence length="118" mass="13321">MLWLAIIVHSFSLTVGMAEVTAVGLYIKFWFPDLPQWIPGIVAIIIIGAANLVSIKFYGEFKFWFGSSPMDAVGRHHSTCKLKTRGITPLVFSLLKVTSWLSITRGSIKYYFFRNCSV</sequence>
<dbReference type="EMBL" id="CP000612">
    <property type="protein sequence ID" value="ABO51140.1"/>
    <property type="molecule type" value="Genomic_DNA"/>
</dbReference>
<dbReference type="KEGG" id="drm:Dred_2632"/>
<proteinExistence type="predicted"/>
<evidence type="ECO:0000256" key="1">
    <source>
        <dbReference type="ARBA" id="ARBA00004651"/>
    </source>
</evidence>
<evidence type="ECO:0000256" key="2">
    <source>
        <dbReference type="ARBA" id="ARBA00022448"/>
    </source>
</evidence>
<comment type="subcellular location">
    <subcellularLocation>
        <location evidence="1">Cell membrane</location>
        <topology evidence="1">Multi-pass membrane protein</topology>
    </subcellularLocation>
</comment>
<keyword evidence="11" id="KW-1185">Reference proteome</keyword>